<keyword evidence="7" id="KW-1185">Reference proteome</keyword>
<comment type="caution">
    <text evidence="6">The sequence shown here is derived from an EMBL/GenBank/DDBJ whole genome shotgun (WGS) entry which is preliminary data.</text>
</comment>
<keyword evidence="1" id="KW-0378">Hydrolase</keyword>
<evidence type="ECO:0000256" key="4">
    <source>
        <dbReference type="PROSITE-ProRule" id="PRU00050"/>
    </source>
</evidence>
<dbReference type="Gene3D" id="3.40.50.180">
    <property type="entry name" value="Methylesterase CheB, C-terminal domain"/>
    <property type="match status" value="1"/>
</dbReference>
<sequence length="306" mass="33615">MSPDVRGILPEIFNKLNSIHAANAYDLEAIVPNRIYVAPPDHHLLVEEGLVRVTHGPKENRFRPAVDPLFRSAAYAYGNRVIGIILSGGLDDGTAGLWRIKSSGGVAVVQDPADAEVSSMPESAMREVDVDYCVPLDAIAELLVKLTTQDIKTDGTTMRDDKTRIEINIAAEENALENGSLDIGSLSPYACPECHGVLSRITDGKIVRFRCHTGHAYSSDTLMAALSEKIEDSLYGAIRGMDESILLLNHLGDHFAENNQLQLAAIYFRKAKEVQERSTAIRLAVRSHEHLSKNKLMEEIDQDSTV</sequence>
<evidence type="ECO:0000256" key="1">
    <source>
        <dbReference type="ARBA" id="ARBA00022801"/>
    </source>
</evidence>
<evidence type="ECO:0000259" key="5">
    <source>
        <dbReference type="PROSITE" id="PS50122"/>
    </source>
</evidence>
<reference evidence="7" key="1">
    <citation type="journal article" date="2019" name="Int. J. Syst. Evol. Microbiol.">
        <title>The Global Catalogue of Microorganisms (GCM) 10K type strain sequencing project: providing services to taxonomists for standard genome sequencing and annotation.</title>
        <authorList>
            <consortium name="The Broad Institute Genomics Platform"/>
            <consortium name="The Broad Institute Genome Sequencing Center for Infectious Disease"/>
            <person name="Wu L."/>
            <person name="Ma J."/>
        </authorList>
    </citation>
    <scope>NUCLEOTIDE SEQUENCE [LARGE SCALE GENOMIC DNA]</scope>
    <source>
        <strain evidence="7">JCM 17338</strain>
    </source>
</reference>
<evidence type="ECO:0000313" key="7">
    <source>
        <dbReference type="Proteomes" id="UP001501081"/>
    </source>
</evidence>
<comment type="catalytic activity">
    <reaction evidence="3">
        <text>[protein]-L-glutamate 5-O-methyl ester + H2O = L-glutamyl-[protein] + methanol + H(+)</text>
        <dbReference type="Rhea" id="RHEA:23236"/>
        <dbReference type="Rhea" id="RHEA-COMP:10208"/>
        <dbReference type="Rhea" id="RHEA-COMP:10311"/>
        <dbReference type="ChEBI" id="CHEBI:15377"/>
        <dbReference type="ChEBI" id="CHEBI:15378"/>
        <dbReference type="ChEBI" id="CHEBI:17790"/>
        <dbReference type="ChEBI" id="CHEBI:29973"/>
        <dbReference type="ChEBI" id="CHEBI:82795"/>
        <dbReference type="EC" id="3.1.1.61"/>
    </reaction>
</comment>
<evidence type="ECO:0000313" key="6">
    <source>
        <dbReference type="EMBL" id="GAA3956513.1"/>
    </source>
</evidence>
<feature type="domain" description="CheB-type methylesterase" evidence="5">
    <location>
        <begin position="1"/>
        <end position="150"/>
    </location>
</feature>
<name>A0ABP7NY36_9SPHI</name>
<dbReference type="InterPro" id="IPR035909">
    <property type="entry name" value="CheB_C"/>
</dbReference>
<protein>
    <recommendedName>
        <fullName evidence="2">protein-glutamate methylesterase</fullName>
        <ecNumber evidence="2">3.1.1.61</ecNumber>
    </recommendedName>
</protein>
<dbReference type="PIRSF" id="PIRSF036461">
    <property type="entry name" value="Chmtx_methlestr"/>
    <property type="match status" value="1"/>
</dbReference>
<dbReference type="InterPro" id="IPR011247">
    <property type="entry name" value="Chemotax_prot-Glu_Me-esterase"/>
</dbReference>
<organism evidence="6 7">
    <name type="scientific">Pedobacter ginsengiterrae</name>
    <dbReference type="NCBI Taxonomy" id="871696"/>
    <lineage>
        <taxon>Bacteria</taxon>
        <taxon>Pseudomonadati</taxon>
        <taxon>Bacteroidota</taxon>
        <taxon>Sphingobacteriia</taxon>
        <taxon>Sphingobacteriales</taxon>
        <taxon>Sphingobacteriaceae</taxon>
        <taxon>Pedobacter</taxon>
    </lineage>
</organism>
<dbReference type="Pfam" id="PF01339">
    <property type="entry name" value="CheB_methylest"/>
    <property type="match status" value="1"/>
</dbReference>
<evidence type="ECO:0000256" key="3">
    <source>
        <dbReference type="ARBA" id="ARBA00048267"/>
    </source>
</evidence>
<gene>
    <name evidence="6" type="ORF">GCM10022246_08050</name>
</gene>
<dbReference type="SUPFAM" id="SSF52738">
    <property type="entry name" value="Methylesterase CheB, C-terminal domain"/>
    <property type="match status" value="1"/>
</dbReference>
<dbReference type="InterPro" id="IPR000673">
    <property type="entry name" value="Sig_transdc_resp-reg_Me-estase"/>
</dbReference>
<dbReference type="PANTHER" id="PTHR42872:SF6">
    <property type="entry name" value="PROTEIN-GLUTAMATE METHYLESTERASE_PROTEIN-GLUTAMINE GLUTAMINASE"/>
    <property type="match status" value="1"/>
</dbReference>
<dbReference type="EC" id="3.1.1.61" evidence="2"/>
<dbReference type="EMBL" id="BAABAK010000003">
    <property type="protein sequence ID" value="GAA3956513.1"/>
    <property type="molecule type" value="Genomic_DNA"/>
</dbReference>
<dbReference type="PROSITE" id="PS50122">
    <property type="entry name" value="CHEB"/>
    <property type="match status" value="1"/>
</dbReference>
<comment type="caution">
    <text evidence="4">Lacks conserved residue(s) required for the propagation of feature annotation.</text>
</comment>
<proteinExistence type="predicted"/>
<dbReference type="CDD" id="cd16433">
    <property type="entry name" value="CheB"/>
    <property type="match status" value="1"/>
</dbReference>
<dbReference type="PANTHER" id="PTHR42872">
    <property type="entry name" value="PROTEIN-GLUTAMATE METHYLESTERASE/PROTEIN-GLUTAMINE GLUTAMINASE"/>
    <property type="match status" value="1"/>
</dbReference>
<evidence type="ECO:0000256" key="2">
    <source>
        <dbReference type="ARBA" id="ARBA00039140"/>
    </source>
</evidence>
<dbReference type="Proteomes" id="UP001501081">
    <property type="component" value="Unassembled WGS sequence"/>
</dbReference>
<accession>A0ABP7NY36</accession>